<reference evidence="2" key="2">
    <citation type="submission" date="2020-11" db="EMBL/GenBank/DDBJ databases">
        <authorList>
            <person name="McCartney M.A."/>
            <person name="Auch B."/>
            <person name="Kono T."/>
            <person name="Mallez S."/>
            <person name="Becker A."/>
            <person name="Gohl D.M."/>
            <person name="Silverstein K.A.T."/>
            <person name="Koren S."/>
            <person name="Bechman K.B."/>
            <person name="Herman A."/>
            <person name="Abrahante J.E."/>
            <person name="Garbe J."/>
        </authorList>
    </citation>
    <scope>NUCLEOTIDE SEQUENCE</scope>
    <source>
        <strain evidence="2">Duluth1</strain>
        <tissue evidence="2">Whole animal</tissue>
    </source>
</reference>
<feature type="compositionally biased region" description="Polar residues" evidence="1">
    <location>
        <begin position="1"/>
        <end position="12"/>
    </location>
</feature>
<proteinExistence type="predicted"/>
<dbReference type="Proteomes" id="UP000828390">
    <property type="component" value="Unassembled WGS sequence"/>
</dbReference>
<evidence type="ECO:0000313" key="2">
    <source>
        <dbReference type="EMBL" id="KAH3790362.1"/>
    </source>
</evidence>
<evidence type="ECO:0000313" key="3">
    <source>
        <dbReference type="Proteomes" id="UP000828390"/>
    </source>
</evidence>
<protein>
    <submittedName>
        <fullName evidence="2">Uncharacterized protein</fullName>
    </submittedName>
</protein>
<reference evidence="2" key="1">
    <citation type="journal article" date="2019" name="bioRxiv">
        <title>The Genome of the Zebra Mussel, Dreissena polymorpha: A Resource for Invasive Species Research.</title>
        <authorList>
            <person name="McCartney M.A."/>
            <person name="Auch B."/>
            <person name="Kono T."/>
            <person name="Mallez S."/>
            <person name="Zhang Y."/>
            <person name="Obille A."/>
            <person name="Becker A."/>
            <person name="Abrahante J.E."/>
            <person name="Garbe J."/>
            <person name="Badalamenti J.P."/>
            <person name="Herman A."/>
            <person name="Mangelson H."/>
            <person name="Liachko I."/>
            <person name="Sullivan S."/>
            <person name="Sone E.D."/>
            <person name="Koren S."/>
            <person name="Silverstein K.A.T."/>
            <person name="Beckman K.B."/>
            <person name="Gohl D.M."/>
        </authorList>
    </citation>
    <scope>NUCLEOTIDE SEQUENCE</scope>
    <source>
        <strain evidence="2">Duluth1</strain>
        <tissue evidence="2">Whole animal</tissue>
    </source>
</reference>
<feature type="region of interest" description="Disordered" evidence="1">
    <location>
        <begin position="1"/>
        <end position="21"/>
    </location>
</feature>
<dbReference type="EMBL" id="JAIWYP010000008">
    <property type="protein sequence ID" value="KAH3790362.1"/>
    <property type="molecule type" value="Genomic_DNA"/>
</dbReference>
<comment type="caution">
    <text evidence="2">The sequence shown here is derived from an EMBL/GenBank/DDBJ whole genome shotgun (WGS) entry which is preliminary data.</text>
</comment>
<accession>A0A9D4F211</accession>
<keyword evidence="3" id="KW-1185">Reference proteome</keyword>
<sequence>MVTVSLSPNKNCNGDRSDGQTGQVVYNKPHQLTHQVQALQVSRSLHPTIRLQDLDASRGHITQVTGIWTSMSPKATPHLLYGAKHVVSPQHDRNTCWSARAPYWRPSNDESWFGLDTSPGTTFCARLFSRAY</sequence>
<gene>
    <name evidence="2" type="ORF">DPMN_168560</name>
</gene>
<dbReference type="AlphaFoldDB" id="A0A9D4F211"/>
<name>A0A9D4F211_DREPO</name>
<evidence type="ECO:0000256" key="1">
    <source>
        <dbReference type="SAM" id="MobiDB-lite"/>
    </source>
</evidence>
<organism evidence="2 3">
    <name type="scientific">Dreissena polymorpha</name>
    <name type="common">Zebra mussel</name>
    <name type="synonym">Mytilus polymorpha</name>
    <dbReference type="NCBI Taxonomy" id="45954"/>
    <lineage>
        <taxon>Eukaryota</taxon>
        <taxon>Metazoa</taxon>
        <taxon>Spiralia</taxon>
        <taxon>Lophotrochozoa</taxon>
        <taxon>Mollusca</taxon>
        <taxon>Bivalvia</taxon>
        <taxon>Autobranchia</taxon>
        <taxon>Heteroconchia</taxon>
        <taxon>Euheterodonta</taxon>
        <taxon>Imparidentia</taxon>
        <taxon>Neoheterodontei</taxon>
        <taxon>Myida</taxon>
        <taxon>Dreissenoidea</taxon>
        <taxon>Dreissenidae</taxon>
        <taxon>Dreissena</taxon>
    </lineage>
</organism>